<gene>
    <name evidence="1" type="ORF">NCTC9185_02068</name>
</gene>
<protein>
    <submittedName>
        <fullName evidence="1">Uncharacterized protein</fullName>
    </submittedName>
</protein>
<accession>A0A4U9D3I9</accession>
<name>A0A4U9D3I9_RAOTE</name>
<organism evidence="1 2">
    <name type="scientific">Raoultella terrigena</name>
    <name type="common">Klebsiella terrigena</name>
    <dbReference type="NCBI Taxonomy" id="577"/>
    <lineage>
        <taxon>Bacteria</taxon>
        <taxon>Pseudomonadati</taxon>
        <taxon>Pseudomonadota</taxon>
        <taxon>Gammaproteobacteria</taxon>
        <taxon>Enterobacterales</taxon>
        <taxon>Enterobacteriaceae</taxon>
        <taxon>Klebsiella/Raoultella group</taxon>
        <taxon>Raoultella</taxon>
    </lineage>
</organism>
<evidence type="ECO:0000313" key="1">
    <source>
        <dbReference type="EMBL" id="VTN10153.1"/>
    </source>
</evidence>
<evidence type="ECO:0000313" key="2">
    <source>
        <dbReference type="Proteomes" id="UP000339249"/>
    </source>
</evidence>
<reference evidence="1 2" key="1">
    <citation type="submission" date="2019-04" db="EMBL/GenBank/DDBJ databases">
        <authorList>
            <consortium name="Pathogen Informatics"/>
        </authorList>
    </citation>
    <scope>NUCLEOTIDE SEQUENCE [LARGE SCALE GENOMIC DNA]</scope>
    <source>
        <strain evidence="1 2">NCTC9185</strain>
    </source>
</reference>
<proteinExistence type="predicted"/>
<dbReference type="Proteomes" id="UP000339249">
    <property type="component" value="Unassembled WGS sequence"/>
</dbReference>
<dbReference type="AlphaFoldDB" id="A0A4U9D3I9"/>
<dbReference type="EMBL" id="CABDVU010000001">
    <property type="protein sequence ID" value="VTN10153.1"/>
    <property type="molecule type" value="Genomic_DNA"/>
</dbReference>
<sequence length="29" mass="3397">MKNKLIDADKVPFEQTYTLEMIKNAKVMP</sequence>